<evidence type="ECO:0000256" key="1">
    <source>
        <dbReference type="SAM" id="MobiDB-lite"/>
    </source>
</evidence>
<organism evidence="3 4">
    <name type="scientific">Heracleum sosnowskyi</name>
    <dbReference type="NCBI Taxonomy" id="360622"/>
    <lineage>
        <taxon>Eukaryota</taxon>
        <taxon>Viridiplantae</taxon>
        <taxon>Streptophyta</taxon>
        <taxon>Embryophyta</taxon>
        <taxon>Tracheophyta</taxon>
        <taxon>Spermatophyta</taxon>
        <taxon>Magnoliopsida</taxon>
        <taxon>eudicotyledons</taxon>
        <taxon>Gunneridae</taxon>
        <taxon>Pentapetalae</taxon>
        <taxon>asterids</taxon>
        <taxon>campanulids</taxon>
        <taxon>Apiales</taxon>
        <taxon>Apiaceae</taxon>
        <taxon>Apioideae</taxon>
        <taxon>apioid superclade</taxon>
        <taxon>Tordylieae</taxon>
        <taxon>Tordyliinae</taxon>
        <taxon>Heracleum</taxon>
    </lineage>
</organism>
<evidence type="ECO:0000313" key="3">
    <source>
        <dbReference type="EMBL" id="KAK1364218.1"/>
    </source>
</evidence>
<keyword evidence="4" id="KW-1185">Reference proteome</keyword>
<gene>
    <name evidence="3" type="ORF">POM88_039779</name>
</gene>
<dbReference type="EMBL" id="JAUIZM010000009">
    <property type="protein sequence ID" value="KAK1364218.1"/>
    <property type="molecule type" value="Genomic_DNA"/>
</dbReference>
<proteinExistence type="predicted"/>
<sequence>MAAAEARAAWQRTANRCFVQEDAKRAPKLACCPSSGATTKQVDSGPASATDGQDYRVPGFVPHNNPPSYVNVPPETKWWLQMQPNYGYQRGLLNDQVNTFEAETDICGAGFASLNVKTSRVPLNNVGTLVTRNLNSEPNCGTEGRVCASFIKKEYSVNKQELKAEYAKTVQEPIKMKDGKESYEFIDMDHLDEASLNTSDEWCLDSGSPLIRSEKKDPWWKTADSDELASFVAQRSFDIVENCDLPQPQANHTKRDLNDRIGFPDLGRSINSVDRNPQIVDRSNRSSYRSGGSTPQSSSGSNCSVEGNSKSGLDSPLSYKTTRLGKAETHISDKDACKAQLLEALRHSQTRAREAEMAAKQAYAEKEHVVKLFFRQASEFFAYKQWFQLLQLENLYYQIKNNKNHPMSDIFPSVLPWMPIKNRKMRKKAVKGKRSKQGRPRCNVPSYTLMFALGLSLVGAGLFLGWTIGWMFPALLA</sequence>
<feature type="transmembrane region" description="Helical" evidence="2">
    <location>
        <begin position="449"/>
        <end position="472"/>
    </location>
</feature>
<protein>
    <submittedName>
        <fullName evidence="3">DnaJ subfamily C member 2, N-terminally processed like</fullName>
    </submittedName>
</protein>
<name>A0AAD8M9N3_9APIA</name>
<accession>A0AAD8M9N3</accession>
<dbReference type="AlphaFoldDB" id="A0AAD8M9N3"/>
<reference evidence="3" key="1">
    <citation type="submission" date="2023-02" db="EMBL/GenBank/DDBJ databases">
        <title>Genome of toxic invasive species Heracleum sosnowskyi carries increased number of genes despite the absence of recent whole-genome duplications.</title>
        <authorList>
            <person name="Schelkunov M."/>
            <person name="Shtratnikova V."/>
            <person name="Makarenko M."/>
            <person name="Klepikova A."/>
            <person name="Omelchenko D."/>
            <person name="Novikova G."/>
            <person name="Obukhova E."/>
            <person name="Bogdanov V."/>
            <person name="Penin A."/>
            <person name="Logacheva M."/>
        </authorList>
    </citation>
    <scope>NUCLEOTIDE SEQUENCE</scope>
    <source>
        <strain evidence="3">Hsosn_3</strain>
        <tissue evidence="3">Leaf</tissue>
    </source>
</reference>
<feature type="region of interest" description="Disordered" evidence="1">
    <location>
        <begin position="33"/>
        <end position="52"/>
    </location>
</feature>
<keyword evidence="2" id="KW-1133">Transmembrane helix</keyword>
<evidence type="ECO:0000256" key="2">
    <source>
        <dbReference type="SAM" id="Phobius"/>
    </source>
</evidence>
<feature type="compositionally biased region" description="Low complexity" evidence="1">
    <location>
        <begin position="285"/>
        <end position="304"/>
    </location>
</feature>
<comment type="caution">
    <text evidence="3">The sequence shown here is derived from an EMBL/GenBank/DDBJ whole genome shotgun (WGS) entry which is preliminary data.</text>
</comment>
<dbReference type="PANTHER" id="PTHR33868:SF2">
    <property type="entry name" value="EXPRESSED PROTEIN"/>
    <property type="match status" value="1"/>
</dbReference>
<keyword evidence="2" id="KW-0472">Membrane</keyword>
<evidence type="ECO:0000313" key="4">
    <source>
        <dbReference type="Proteomes" id="UP001237642"/>
    </source>
</evidence>
<keyword evidence="2" id="KW-0812">Transmembrane</keyword>
<dbReference type="Proteomes" id="UP001237642">
    <property type="component" value="Unassembled WGS sequence"/>
</dbReference>
<dbReference type="PANTHER" id="PTHR33868">
    <property type="entry name" value="EXPRESSED PROTEIN"/>
    <property type="match status" value="1"/>
</dbReference>
<feature type="region of interest" description="Disordered" evidence="1">
    <location>
        <begin position="245"/>
        <end position="318"/>
    </location>
</feature>
<reference evidence="3" key="2">
    <citation type="submission" date="2023-05" db="EMBL/GenBank/DDBJ databases">
        <authorList>
            <person name="Schelkunov M.I."/>
        </authorList>
    </citation>
    <scope>NUCLEOTIDE SEQUENCE</scope>
    <source>
        <strain evidence="3">Hsosn_3</strain>
        <tissue evidence="3">Leaf</tissue>
    </source>
</reference>